<dbReference type="SUPFAM" id="SSF51679">
    <property type="entry name" value="Bacterial luciferase-like"/>
    <property type="match status" value="1"/>
</dbReference>
<evidence type="ECO:0000256" key="2">
    <source>
        <dbReference type="ARBA" id="ARBA00022643"/>
    </source>
</evidence>
<keyword evidence="2" id="KW-0288">FMN</keyword>
<accession>A0ABW7XA04</accession>
<organism evidence="7 8">
    <name type="scientific">Nocardia xishanensis</name>
    <dbReference type="NCBI Taxonomy" id="238964"/>
    <lineage>
        <taxon>Bacteria</taxon>
        <taxon>Bacillati</taxon>
        <taxon>Actinomycetota</taxon>
        <taxon>Actinomycetes</taxon>
        <taxon>Mycobacteriales</taxon>
        <taxon>Nocardiaceae</taxon>
        <taxon>Nocardia</taxon>
    </lineage>
</organism>
<name>A0ABW7XA04_9NOCA</name>
<feature type="region of interest" description="Disordered" evidence="5">
    <location>
        <begin position="179"/>
        <end position="207"/>
    </location>
</feature>
<dbReference type="InterPro" id="IPR011251">
    <property type="entry name" value="Luciferase-like_dom"/>
</dbReference>
<dbReference type="Proteomes" id="UP001611415">
    <property type="component" value="Unassembled WGS sequence"/>
</dbReference>
<evidence type="ECO:0000259" key="6">
    <source>
        <dbReference type="Pfam" id="PF00296"/>
    </source>
</evidence>
<keyword evidence="4" id="KW-0503">Monooxygenase</keyword>
<keyword evidence="8" id="KW-1185">Reference proteome</keyword>
<evidence type="ECO:0000256" key="4">
    <source>
        <dbReference type="ARBA" id="ARBA00023033"/>
    </source>
</evidence>
<evidence type="ECO:0000256" key="5">
    <source>
        <dbReference type="SAM" id="MobiDB-lite"/>
    </source>
</evidence>
<evidence type="ECO:0000313" key="7">
    <source>
        <dbReference type="EMBL" id="MFI2477962.1"/>
    </source>
</evidence>
<dbReference type="RefSeq" id="WP_357402824.1">
    <property type="nucleotide sequence ID" value="NZ_JBEYCD010000003.1"/>
</dbReference>
<reference evidence="7 8" key="1">
    <citation type="submission" date="2024-10" db="EMBL/GenBank/DDBJ databases">
        <title>The Natural Products Discovery Center: Release of the First 8490 Sequenced Strains for Exploring Actinobacteria Biosynthetic Diversity.</title>
        <authorList>
            <person name="Kalkreuter E."/>
            <person name="Kautsar S.A."/>
            <person name="Yang D."/>
            <person name="Bader C.D."/>
            <person name="Teijaro C.N."/>
            <person name="Fluegel L."/>
            <person name="Davis C.M."/>
            <person name="Simpson J.R."/>
            <person name="Lauterbach L."/>
            <person name="Steele A.D."/>
            <person name="Gui C."/>
            <person name="Meng S."/>
            <person name="Li G."/>
            <person name="Viehrig K."/>
            <person name="Ye F."/>
            <person name="Su P."/>
            <person name="Kiefer A.F."/>
            <person name="Nichols A."/>
            <person name="Cepeda A.J."/>
            <person name="Yan W."/>
            <person name="Fan B."/>
            <person name="Jiang Y."/>
            <person name="Adhikari A."/>
            <person name="Zheng C.-J."/>
            <person name="Schuster L."/>
            <person name="Cowan T.M."/>
            <person name="Smanski M.J."/>
            <person name="Chevrette M.G."/>
            <person name="De Carvalho L.P.S."/>
            <person name="Shen B."/>
        </authorList>
    </citation>
    <scope>NUCLEOTIDE SEQUENCE [LARGE SCALE GENOMIC DNA]</scope>
    <source>
        <strain evidence="7 8">NPDC019275</strain>
    </source>
</reference>
<dbReference type="PANTHER" id="PTHR42847">
    <property type="entry name" value="ALKANESULFONATE MONOOXYGENASE"/>
    <property type="match status" value="1"/>
</dbReference>
<evidence type="ECO:0000313" key="8">
    <source>
        <dbReference type="Proteomes" id="UP001611415"/>
    </source>
</evidence>
<dbReference type="EMBL" id="JBIRYO010000031">
    <property type="protein sequence ID" value="MFI2477962.1"/>
    <property type="molecule type" value="Genomic_DNA"/>
</dbReference>
<dbReference type="InterPro" id="IPR050172">
    <property type="entry name" value="SsuD_RutA_monooxygenase"/>
</dbReference>
<dbReference type="InterPro" id="IPR036661">
    <property type="entry name" value="Luciferase-like_sf"/>
</dbReference>
<feature type="domain" description="Luciferase-like" evidence="6">
    <location>
        <begin position="14"/>
        <end position="116"/>
    </location>
</feature>
<dbReference type="PANTHER" id="PTHR42847:SF4">
    <property type="entry name" value="ALKANESULFONATE MONOOXYGENASE-RELATED"/>
    <property type="match status" value="1"/>
</dbReference>
<comment type="caution">
    <text evidence="7">The sequence shown here is derived from an EMBL/GenBank/DDBJ whole genome shotgun (WGS) entry which is preliminary data.</text>
</comment>
<gene>
    <name evidence="7" type="ORF">ACH49W_31755</name>
</gene>
<dbReference type="Pfam" id="PF00296">
    <property type="entry name" value="Bac_luciferase"/>
    <property type="match status" value="1"/>
</dbReference>
<dbReference type="Gene3D" id="3.20.20.30">
    <property type="entry name" value="Luciferase-like domain"/>
    <property type="match status" value="1"/>
</dbReference>
<sequence>MPSSAGWASASAPRGRRANEAIDVLRLLWPGCPDGVDHHGEFFAFDKLCSYPKPFVATDLPIHVGGSSRAAARRAGLRGNGYFADGILDEDERDLQIDLARKAAVEAGRDPADLEYTRWESAELTVERVGRLAERGVTRVVVNVIAATADEQHDQMSALAERFGLPPDIRPVEALDCPQLGTAEPTNARAPRRQSAMSLDNSRGVIG</sequence>
<proteinExistence type="predicted"/>
<keyword evidence="1" id="KW-0285">Flavoprotein</keyword>
<protein>
    <submittedName>
        <fullName evidence="7">LLM class flavin-dependent oxidoreductase</fullName>
    </submittedName>
</protein>
<evidence type="ECO:0000256" key="1">
    <source>
        <dbReference type="ARBA" id="ARBA00022630"/>
    </source>
</evidence>
<evidence type="ECO:0000256" key="3">
    <source>
        <dbReference type="ARBA" id="ARBA00023002"/>
    </source>
</evidence>
<keyword evidence="3" id="KW-0560">Oxidoreductase</keyword>